<comment type="caution">
    <text evidence="2">The sequence shown here is derived from an EMBL/GenBank/DDBJ whole genome shotgun (WGS) entry which is preliminary data.</text>
</comment>
<name>A0A9W7FCG5_9STRA</name>
<keyword evidence="3" id="KW-1185">Reference proteome</keyword>
<dbReference type="EMBL" id="BRXX01000403">
    <property type="protein sequence ID" value="GMI09616.1"/>
    <property type="molecule type" value="Genomic_DNA"/>
</dbReference>
<dbReference type="PANTHER" id="PTHR12277">
    <property type="entry name" value="ALPHA/BETA HYDROLASE DOMAIN-CONTAINING PROTEIN"/>
    <property type="match status" value="1"/>
</dbReference>
<dbReference type="SUPFAM" id="SSF53474">
    <property type="entry name" value="alpha/beta-Hydrolases"/>
    <property type="match status" value="1"/>
</dbReference>
<keyword evidence="1" id="KW-1133">Transmembrane helix</keyword>
<evidence type="ECO:0000256" key="1">
    <source>
        <dbReference type="SAM" id="Phobius"/>
    </source>
</evidence>
<dbReference type="Gene3D" id="3.40.50.1820">
    <property type="entry name" value="alpha/beta hydrolase"/>
    <property type="match status" value="1"/>
</dbReference>
<feature type="transmembrane region" description="Helical" evidence="1">
    <location>
        <begin position="51"/>
        <end position="74"/>
    </location>
</feature>
<dbReference type="InterPro" id="IPR029058">
    <property type="entry name" value="AB_hydrolase_fold"/>
</dbReference>
<dbReference type="PANTHER" id="PTHR12277:SF81">
    <property type="entry name" value="PROTEIN ABHD13"/>
    <property type="match status" value="1"/>
</dbReference>
<dbReference type="Proteomes" id="UP001165160">
    <property type="component" value="Unassembled WGS sequence"/>
</dbReference>
<proteinExistence type="predicted"/>
<dbReference type="AlphaFoldDB" id="A0A9W7FCG5"/>
<protein>
    <recommendedName>
        <fullName evidence="4">Serine aminopeptidase S33 domain-containing protein</fullName>
    </recommendedName>
</protein>
<sequence length="437" mass="48590">MSAVKDNDASLSPISSAGISLDIEDGRPKSVTLTGFDPPAKKKNCLCCRCLIPPCHWVAFLLWWGLMTALLNLLCEANPVSPFWPIALSLNTYGTFSCIVLFTLLLFCVYKRERLNAFRENRSALMSAEEAKLNLKKAGLFLVVYFLLTLPLHFFSKTMIYPGIAFKLWAETAPDEPDLYGQAFTFKSSFDDKELHGYHTFRSVSAFTPTNPSGGVEVLPVIMFGGNGGSGWENVFTDVWLRDDTKVYDIYSFSYRGYEPNDSFGLPSEKNILADSYSFFEFVQAKYPDNRIIVTSHSLGTGVASAVSSHFSSDDIACTVLGMPFSTMSQCSQEVAYYTPMIFLWAVDAWPSTSRVAEMDSSIPLAILSAGQDELIAPHHQVKMENAAASDNVLFLYDPDASHNAISQTLYSDIANYDKWYNGEYNGKPGCMDRVNK</sequence>
<keyword evidence="1" id="KW-0812">Transmembrane</keyword>
<reference evidence="3" key="1">
    <citation type="journal article" date="2023" name="Commun. Biol.">
        <title>Genome analysis of Parmales, the sister group of diatoms, reveals the evolutionary specialization of diatoms from phago-mixotrophs to photoautotrophs.</title>
        <authorList>
            <person name="Ban H."/>
            <person name="Sato S."/>
            <person name="Yoshikawa S."/>
            <person name="Yamada K."/>
            <person name="Nakamura Y."/>
            <person name="Ichinomiya M."/>
            <person name="Sato N."/>
            <person name="Blanc-Mathieu R."/>
            <person name="Endo H."/>
            <person name="Kuwata A."/>
            <person name="Ogata H."/>
        </authorList>
    </citation>
    <scope>NUCLEOTIDE SEQUENCE [LARGE SCALE GENOMIC DNA]</scope>
    <source>
        <strain evidence="3">NIES 3699</strain>
    </source>
</reference>
<gene>
    <name evidence="2" type="ORF">TrVE_jg9689</name>
</gene>
<feature type="transmembrane region" description="Helical" evidence="1">
    <location>
        <begin position="86"/>
        <end position="110"/>
    </location>
</feature>
<evidence type="ECO:0008006" key="4">
    <source>
        <dbReference type="Google" id="ProtNLM"/>
    </source>
</evidence>
<keyword evidence="1" id="KW-0472">Membrane</keyword>
<evidence type="ECO:0000313" key="3">
    <source>
        <dbReference type="Proteomes" id="UP001165160"/>
    </source>
</evidence>
<feature type="transmembrane region" description="Helical" evidence="1">
    <location>
        <begin position="138"/>
        <end position="156"/>
    </location>
</feature>
<organism evidence="2 3">
    <name type="scientific">Triparma verrucosa</name>
    <dbReference type="NCBI Taxonomy" id="1606542"/>
    <lineage>
        <taxon>Eukaryota</taxon>
        <taxon>Sar</taxon>
        <taxon>Stramenopiles</taxon>
        <taxon>Ochrophyta</taxon>
        <taxon>Bolidophyceae</taxon>
        <taxon>Parmales</taxon>
        <taxon>Triparmaceae</taxon>
        <taxon>Triparma</taxon>
    </lineage>
</organism>
<accession>A0A9W7FCG5</accession>
<evidence type="ECO:0000313" key="2">
    <source>
        <dbReference type="EMBL" id="GMI09616.1"/>
    </source>
</evidence>